<name>A0A8H4B268_GIGMA</name>
<feature type="chain" id="PRO_5034457622" evidence="1">
    <location>
        <begin position="24"/>
        <end position="171"/>
    </location>
</feature>
<feature type="signal peptide" evidence="1">
    <location>
        <begin position="1"/>
        <end position="23"/>
    </location>
</feature>
<dbReference type="EMBL" id="WTPW01000053">
    <property type="protein sequence ID" value="KAF0553921.1"/>
    <property type="molecule type" value="Genomic_DNA"/>
</dbReference>
<proteinExistence type="predicted"/>
<dbReference type="Proteomes" id="UP000439903">
    <property type="component" value="Unassembled WGS sequence"/>
</dbReference>
<accession>A0A8H4B268</accession>
<evidence type="ECO:0000313" key="2">
    <source>
        <dbReference type="EMBL" id="KAF0553921.1"/>
    </source>
</evidence>
<keyword evidence="1" id="KW-0732">Signal</keyword>
<reference evidence="2 3" key="1">
    <citation type="journal article" date="2019" name="Environ. Microbiol.">
        <title>At the nexus of three kingdoms: the genome of the mycorrhizal fungus Gigaspora margarita provides insights into plant, endobacterial and fungal interactions.</title>
        <authorList>
            <person name="Venice F."/>
            <person name="Ghignone S."/>
            <person name="Salvioli di Fossalunga A."/>
            <person name="Amselem J."/>
            <person name="Novero M."/>
            <person name="Xianan X."/>
            <person name="Sedzielewska Toro K."/>
            <person name="Morin E."/>
            <person name="Lipzen A."/>
            <person name="Grigoriev I.V."/>
            <person name="Henrissat B."/>
            <person name="Martin F.M."/>
            <person name="Bonfante P."/>
        </authorList>
    </citation>
    <scope>NUCLEOTIDE SEQUENCE [LARGE SCALE GENOMIC DNA]</scope>
    <source>
        <strain evidence="2 3">BEG34</strain>
    </source>
</reference>
<keyword evidence="3" id="KW-1185">Reference proteome</keyword>
<protein>
    <submittedName>
        <fullName evidence="2">Uncharacterized protein</fullName>
    </submittedName>
</protein>
<evidence type="ECO:0000256" key="1">
    <source>
        <dbReference type="SAM" id="SignalP"/>
    </source>
</evidence>
<organism evidence="2 3">
    <name type="scientific">Gigaspora margarita</name>
    <dbReference type="NCBI Taxonomy" id="4874"/>
    <lineage>
        <taxon>Eukaryota</taxon>
        <taxon>Fungi</taxon>
        <taxon>Fungi incertae sedis</taxon>
        <taxon>Mucoromycota</taxon>
        <taxon>Glomeromycotina</taxon>
        <taxon>Glomeromycetes</taxon>
        <taxon>Diversisporales</taxon>
        <taxon>Gigasporaceae</taxon>
        <taxon>Gigaspora</taxon>
    </lineage>
</organism>
<evidence type="ECO:0000313" key="3">
    <source>
        <dbReference type="Proteomes" id="UP000439903"/>
    </source>
</evidence>
<dbReference type="AlphaFoldDB" id="A0A8H4B268"/>
<dbReference type="OrthoDB" id="2465788at2759"/>
<gene>
    <name evidence="2" type="ORF">F8M41_019764</name>
</gene>
<sequence length="171" mass="20099">MKDIYHLINLFFITFIFHSIVHAQSEPLAMLWRVKDADLLMYLTREKNLKNLDRTISKFLDDSYYGGAWIDVKANKLTINTVNFSDVSHIISLPEIHPYRDLLTFLPASNSLYQLSFVFEQIIQLAKAKNAYRVYLYVDIRLNNVVIYLSQNESDKRNKEFIDATKPYNPL</sequence>
<comment type="caution">
    <text evidence="2">The sequence shown here is derived from an EMBL/GenBank/DDBJ whole genome shotgun (WGS) entry which is preliminary data.</text>
</comment>